<name>A0AC34G337_9BILA</name>
<evidence type="ECO:0000313" key="2">
    <source>
        <dbReference type="WBParaSite" id="ES5_v2.g24092.t1"/>
    </source>
</evidence>
<dbReference type="Proteomes" id="UP000887579">
    <property type="component" value="Unplaced"/>
</dbReference>
<evidence type="ECO:0000313" key="1">
    <source>
        <dbReference type="Proteomes" id="UP000887579"/>
    </source>
</evidence>
<organism evidence="1 2">
    <name type="scientific">Panagrolaimus sp. ES5</name>
    <dbReference type="NCBI Taxonomy" id="591445"/>
    <lineage>
        <taxon>Eukaryota</taxon>
        <taxon>Metazoa</taxon>
        <taxon>Ecdysozoa</taxon>
        <taxon>Nematoda</taxon>
        <taxon>Chromadorea</taxon>
        <taxon>Rhabditida</taxon>
        <taxon>Tylenchina</taxon>
        <taxon>Panagrolaimomorpha</taxon>
        <taxon>Panagrolaimoidea</taxon>
        <taxon>Panagrolaimidae</taxon>
        <taxon>Panagrolaimus</taxon>
    </lineage>
</organism>
<protein>
    <submittedName>
        <fullName evidence="2">Uncharacterized protein</fullName>
    </submittedName>
</protein>
<accession>A0AC34G337</accession>
<proteinExistence type="predicted"/>
<reference evidence="2" key="1">
    <citation type="submission" date="2022-11" db="UniProtKB">
        <authorList>
            <consortium name="WormBaseParasite"/>
        </authorList>
    </citation>
    <scope>IDENTIFICATION</scope>
</reference>
<dbReference type="WBParaSite" id="ES5_v2.g24092.t1">
    <property type="protein sequence ID" value="ES5_v2.g24092.t1"/>
    <property type="gene ID" value="ES5_v2.g24092"/>
</dbReference>
<sequence length="94" mass="11176">MEDFEQIAKLNLESILLELKNDGTQFLEKIKEILVACEGTSKIRITYFRECENKAEFEEYMSEWLYKNVEVKSICCRDDQLNSCFSFGIEWDEI</sequence>